<evidence type="ECO:0000313" key="4">
    <source>
        <dbReference type="Proteomes" id="UP000434582"/>
    </source>
</evidence>
<evidence type="ECO:0000259" key="2">
    <source>
        <dbReference type="Pfam" id="PF03787"/>
    </source>
</evidence>
<organism evidence="3 4">
    <name type="scientific">Roseospira navarrensis</name>
    <dbReference type="NCBI Taxonomy" id="140058"/>
    <lineage>
        <taxon>Bacteria</taxon>
        <taxon>Pseudomonadati</taxon>
        <taxon>Pseudomonadota</taxon>
        <taxon>Alphaproteobacteria</taxon>
        <taxon>Rhodospirillales</taxon>
        <taxon>Rhodospirillaceae</taxon>
        <taxon>Roseospira</taxon>
    </lineage>
</organism>
<protein>
    <submittedName>
        <fullName evidence="3">Type III-B CRISPR module RAMP protein Cmr1</fullName>
    </submittedName>
</protein>
<evidence type="ECO:0000313" key="3">
    <source>
        <dbReference type="EMBL" id="MQX37564.1"/>
    </source>
</evidence>
<name>A0A7X1ZGF9_9PROT</name>
<dbReference type="AlphaFoldDB" id="A0A7X1ZGF9"/>
<proteinExistence type="predicted"/>
<gene>
    <name evidence="3" type="ORF">GHC57_13655</name>
</gene>
<dbReference type="Pfam" id="PF03787">
    <property type="entry name" value="RAMPs"/>
    <property type="match status" value="1"/>
</dbReference>
<dbReference type="InterPro" id="IPR005537">
    <property type="entry name" value="RAMP_III_fam"/>
</dbReference>
<dbReference type="EMBL" id="WIVE01000047">
    <property type="protein sequence ID" value="MQX37564.1"/>
    <property type="molecule type" value="Genomic_DNA"/>
</dbReference>
<evidence type="ECO:0000256" key="1">
    <source>
        <dbReference type="ARBA" id="ARBA00023118"/>
    </source>
</evidence>
<keyword evidence="1" id="KW-0051">Antiviral defense</keyword>
<keyword evidence="4" id="KW-1185">Reference proteome</keyword>
<accession>A0A7X1ZGF9</accession>
<dbReference type="Proteomes" id="UP000434582">
    <property type="component" value="Unassembled WGS sequence"/>
</dbReference>
<dbReference type="GO" id="GO:0051607">
    <property type="term" value="P:defense response to virus"/>
    <property type="evidence" value="ECO:0007669"/>
    <property type="project" value="UniProtKB-KW"/>
</dbReference>
<dbReference type="OrthoDB" id="8480778at2"/>
<comment type="caution">
    <text evidence="3">The sequence shown here is derived from an EMBL/GenBank/DDBJ whole genome shotgun (WGS) entry which is preliminary data.</text>
</comment>
<dbReference type="RefSeq" id="WP_153345174.1">
    <property type="nucleotide sequence ID" value="NZ_WIVE01000047.1"/>
</dbReference>
<sequence length="392" mass="42055">MVQALRADFQVVTPLFLGGADQARAELRAPALKGLLRFWYRAADPLFLDGEAALFGAAAGDQSGQSAVLLHVEGKAPANCPAFDDFDPRRFTVRGARQPLNGLTYLGYPFQTRGRDARTAIPPGHAFALRCLLPRAGDGTAESDRDTRRALVAAVWLLGHFGAAGSRARRGFGGLALTGWRPAADAPGGGGPWPELEALPLAASAATVSEAEQALRGGLSVLRDWFPPDGWRQVHGRSEHPHLGPAFRYRLEPEGHQDWARVLAGMGSALQRFRVDMAPDDPGNTGEVTPARASFGLPLTFRYRGGGTRPITIVPLNDRSKGTYERHGSLLFLRLLPVGGRLHPLYVRMDGAVPGEQPPAAVRGQMRPLKPARTNAMDAFFDSLASGGGRGR</sequence>
<feature type="domain" description="CRISPR type III-associated protein" evidence="2">
    <location>
        <begin position="9"/>
        <end position="173"/>
    </location>
</feature>
<reference evidence="3 4" key="1">
    <citation type="submission" date="2019-10" db="EMBL/GenBank/DDBJ databases">
        <title>Draft whole-genome sequence of the purple nonsulfur photosynthetic bacterium Roseospira navarrensis DSM 15114.</title>
        <authorList>
            <person name="Kyndt J.A."/>
            <person name="Meyer T.E."/>
        </authorList>
    </citation>
    <scope>NUCLEOTIDE SEQUENCE [LARGE SCALE GENOMIC DNA]</scope>
    <source>
        <strain evidence="3 4">DSM 15114</strain>
    </source>
</reference>